<feature type="transmembrane region" description="Helical" evidence="1">
    <location>
        <begin position="9"/>
        <end position="27"/>
    </location>
</feature>
<keyword evidence="3" id="KW-1185">Reference proteome</keyword>
<name>A0A5B7IB37_PORTR</name>
<comment type="caution">
    <text evidence="2">The sequence shown here is derived from an EMBL/GenBank/DDBJ whole genome shotgun (WGS) entry which is preliminary data.</text>
</comment>
<dbReference type="AlphaFoldDB" id="A0A5B7IB37"/>
<evidence type="ECO:0000313" key="3">
    <source>
        <dbReference type="Proteomes" id="UP000324222"/>
    </source>
</evidence>
<keyword evidence="1" id="KW-0472">Membrane</keyword>
<gene>
    <name evidence="2" type="ORF">E2C01_073953</name>
</gene>
<keyword evidence="1" id="KW-1133">Transmembrane helix</keyword>
<dbReference type="EMBL" id="VSRR010051111">
    <property type="protein sequence ID" value="MPC79425.1"/>
    <property type="molecule type" value="Genomic_DNA"/>
</dbReference>
<proteinExistence type="predicted"/>
<dbReference type="Proteomes" id="UP000324222">
    <property type="component" value="Unassembled WGS sequence"/>
</dbReference>
<evidence type="ECO:0000313" key="2">
    <source>
        <dbReference type="EMBL" id="MPC79425.1"/>
    </source>
</evidence>
<organism evidence="2 3">
    <name type="scientific">Portunus trituberculatus</name>
    <name type="common">Swimming crab</name>
    <name type="synonym">Neptunus trituberculatus</name>
    <dbReference type="NCBI Taxonomy" id="210409"/>
    <lineage>
        <taxon>Eukaryota</taxon>
        <taxon>Metazoa</taxon>
        <taxon>Ecdysozoa</taxon>
        <taxon>Arthropoda</taxon>
        <taxon>Crustacea</taxon>
        <taxon>Multicrustacea</taxon>
        <taxon>Malacostraca</taxon>
        <taxon>Eumalacostraca</taxon>
        <taxon>Eucarida</taxon>
        <taxon>Decapoda</taxon>
        <taxon>Pleocyemata</taxon>
        <taxon>Brachyura</taxon>
        <taxon>Eubrachyura</taxon>
        <taxon>Portunoidea</taxon>
        <taxon>Portunidae</taxon>
        <taxon>Portuninae</taxon>
        <taxon>Portunus</taxon>
    </lineage>
</organism>
<reference evidence="2 3" key="1">
    <citation type="submission" date="2019-05" db="EMBL/GenBank/DDBJ databases">
        <title>Another draft genome of Portunus trituberculatus and its Hox gene families provides insights of decapod evolution.</title>
        <authorList>
            <person name="Jeong J.-H."/>
            <person name="Song I."/>
            <person name="Kim S."/>
            <person name="Choi T."/>
            <person name="Kim D."/>
            <person name="Ryu S."/>
            <person name="Kim W."/>
        </authorList>
    </citation>
    <scope>NUCLEOTIDE SEQUENCE [LARGE SCALE GENOMIC DNA]</scope>
    <source>
        <tissue evidence="2">Muscle</tissue>
    </source>
</reference>
<accession>A0A5B7IB37</accession>
<evidence type="ECO:0000256" key="1">
    <source>
        <dbReference type="SAM" id="Phobius"/>
    </source>
</evidence>
<keyword evidence="1" id="KW-0812">Transmembrane</keyword>
<sequence length="50" mass="6044">MMMTRKSSFYLYFMAIRICFFMFSLRGKMDPWGLVLPHHFVLGRVKIIIL</sequence>
<protein>
    <submittedName>
        <fullName evidence="2">Uncharacterized protein</fullName>
    </submittedName>
</protein>